<protein>
    <recommendedName>
        <fullName evidence="3">Outer membrane protein beta-barrel domain-containing protein</fullName>
    </recommendedName>
</protein>
<comment type="caution">
    <text evidence="1">The sequence shown here is derived from an EMBL/GenBank/DDBJ whole genome shotgun (WGS) entry which is preliminary data.</text>
</comment>
<organism evidence="1 2">
    <name type="scientific">Salinimicrobium flavum</name>
    <dbReference type="NCBI Taxonomy" id="1737065"/>
    <lineage>
        <taxon>Bacteria</taxon>
        <taxon>Pseudomonadati</taxon>
        <taxon>Bacteroidota</taxon>
        <taxon>Flavobacteriia</taxon>
        <taxon>Flavobacteriales</taxon>
        <taxon>Flavobacteriaceae</taxon>
        <taxon>Salinimicrobium</taxon>
    </lineage>
</organism>
<evidence type="ECO:0000313" key="2">
    <source>
        <dbReference type="Proteomes" id="UP001597468"/>
    </source>
</evidence>
<evidence type="ECO:0008006" key="3">
    <source>
        <dbReference type="Google" id="ProtNLM"/>
    </source>
</evidence>
<dbReference type="Proteomes" id="UP001597468">
    <property type="component" value="Unassembled WGS sequence"/>
</dbReference>
<evidence type="ECO:0000313" key="1">
    <source>
        <dbReference type="EMBL" id="MFD2518269.1"/>
    </source>
</evidence>
<accession>A0ABW5IZP1</accession>
<reference evidence="2" key="1">
    <citation type="journal article" date="2019" name="Int. J. Syst. Evol. Microbiol.">
        <title>The Global Catalogue of Microorganisms (GCM) 10K type strain sequencing project: providing services to taxonomists for standard genome sequencing and annotation.</title>
        <authorList>
            <consortium name="The Broad Institute Genomics Platform"/>
            <consortium name="The Broad Institute Genome Sequencing Center for Infectious Disease"/>
            <person name="Wu L."/>
            <person name="Ma J."/>
        </authorList>
    </citation>
    <scope>NUCLEOTIDE SEQUENCE [LARGE SCALE GENOMIC DNA]</scope>
    <source>
        <strain evidence="2">KCTC 42585</strain>
    </source>
</reference>
<sequence length="165" mass="19293">MKMYRLILFFFFCSFCCYGQFYTGIAIDPNKAFGIIDNPRTEQDHRGLHFDIETGFIENDFAVYLLYGRFEAANYQKLALGADYFFLKDDKIEFGIGSSVSNIWKKQGDQSETRTYFGWLGRITGIFWPFPRLGLVGHFQYQSRPDLEVTGILEGKIGLRYFFRN</sequence>
<name>A0ABW5IZP1_9FLAO</name>
<gene>
    <name evidence="1" type="ORF">ACFSTG_10225</name>
</gene>
<dbReference type="RefSeq" id="WP_380752071.1">
    <property type="nucleotide sequence ID" value="NZ_JBHULT010000009.1"/>
</dbReference>
<keyword evidence="2" id="KW-1185">Reference proteome</keyword>
<dbReference type="EMBL" id="JBHULT010000009">
    <property type="protein sequence ID" value="MFD2518269.1"/>
    <property type="molecule type" value="Genomic_DNA"/>
</dbReference>
<proteinExistence type="predicted"/>